<protein>
    <submittedName>
        <fullName evidence="8">Major Facilitator Superfamily protein</fullName>
    </submittedName>
</protein>
<dbReference type="Pfam" id="PF07690">
    <property type="entry name" value="MFS_1"/>
    <property type="match status" value="1"/>
</dbReference>
<name>A0AAW3EVJ6_BURGA</name>
<evidence type="ECO:0000256" key="6">
    <source>
        <dbReference type="SAM" id="Phobius"/>
    </source>
</evidence>
<feature type="compositionally biased region" description="Basic residues" evidence="5">
    <location>
        <begin position="1"/>
        <end position="10"/>
    </location>
</feature>
<feature type="transmembrane region" description="Helical" evidence="6">
    <location>
        <begin position="295"/>
        <end position="313"/>
    </location>
</feature>
<evidence type="ECO:0000313" key="8">
    <source>
        <dbReference type="EMBL" id="KGC10679.1"/>
    </source>
</evidence>
<dbReference type="InterPro" id="IPR020846">
    <property type="entry name" value="MFS_dom"/>
</dbReference>
<reference evidence="8 9" key="1">
    <citation type="submission" date="2014-04" db="EMBL/GenBank/DDBJ databases">
        <authorList>
            <person name="Bishop-Lilly K.A."/>
            <person name="Broomall S.M."/>
            <person name="Chain P.S."/>
            <person name="Chertkov O."/>
            <person name="Coyne S.R."/>
            <person name="Daligault H.E."/>
            <person name="Davenport K.W."/>
            <person name="Erkkila T."/>
            <person name="Frey K.G."/>
            <person name="Gibbons H.S."/>
            <person name="Gu W."/>
            <person name="Jaissle J."/>
            <person name="Johnson S.L."/>
            <person name="Koroleva G.I."/>
            <person name="Ladner J.T."/>
            <person name="Lo C.-C."/>
            <person name="Minogue T.D."/>
            <person name="Munk C."/>
            <person name="Palacios G.F."/>
            <person name="Redden C.L."/>
            <person name="Rosenzweig C.N."/>
            <person name="Scholz M.B."/>
            <person name="Teshima H."/>
            <person name="Xu Y."/>
        </authorList>
    </citation>
    <scope>NUCLEOTIDE SEQUENCE [LARGE SCALE GENOMIC DNA]</scope>
    <source>
        <strain evidence="9">gladioli</strain>
    </source>
</reference>
<feature type="transmembrane region" description="Helical" evidence="6">
    <location>
        <begin position="105"/>
        <end position="124"/>
    </location>
</feature>
<comment type="caution">
    <text evidence="8">The sequence shown here is derived from an EMBL/GenBank/DDBJ whole genome shotgun (WGS) entry which is preliminary data.</text>
</comment>
<dbReference type="InterPro" id="IPR050382">
    <property type="entry name" value="MFS_Na/Anion_cotransporter"/>
</dbReference>
<feature type="domain" description="Major facilitator superfamily (MFS) profile" evidence="7">
    <location>
        <begin position="40"/>
        <end position="442"/>
    </location>
</feature>
<feature type="transmembrane region" description="Helical" evidence="6">
    <location>
        <begin position="350"/>
        <end position="372"/>
    </location>
</feature>
<keyword evidence="4 6" id="KW-0472">Membrane</keyword>
<sequence>MRPVARHARGRGSNTNMETDVNLPNPGAAGRPSTRYRWTICAMMLFATTINYMDRQTLGLLAPLMQADIGWSQVQYAQTVMIFTAAYALGLMLFGRLADRVSTRLVYGGAMAMWSAAAMLHALAASVPGFAAVRGLLGFAEASNFPVALRTTAIWFPKAERALATGIWNMGATVGGVVAPAVIPIMAVLWGWRASFAVSGAVGFVWLAAWWRIYRAPAEHPRVAPDELAHIDADAGGEPEPRRVGWLAVLRHREAWAFMVGKLLTDPIWWFYLFWLPKWLNEANGIDMQHMGPPLILIYAMACGGSVLGGWASSRLVARTGRVNFARKLTMGVCALCVTPIGLLSQFHALWFSVLAVGLAAAAHQGWSANLVTTVSDVFPRRAVGTVIGIGGTMGMLGSFLFSGVIGETLQRTGQYWALFAIGALAYLVALAIMHVLMPRMRPVRLAETEPAEGVRLPG</sequence>
<dbReference type="PROSITE" id="PS50850">
    <property type="entry name" value="MFS"/>
    <property type="match status" value="1"/>
</dbReference>
<feature type="transmembrane region" description="Helical" evidence="6">
    <location>
        <begin position="255"/>
        <end position="275"/>
    </location>
</feature>
<accession>A0AAW3EVJ6</accession>
<feature type="transmembrane region" description="Helical" evidence="6">
    <location>
        <begin position="416"/>
        <end position="437"/>
    </location>
</feature>
<dbReference type="KEGG" id="bgo:BM43_2843"/>
<dbReference type="GO" id="GO:0016020">
    <property type="term" value="C:membrane"/>
    <property type="evidence" value="ECO:0007669"/>
    <property type="project" value="UniProtKB-SubCell"/>
</dbReference>
<comment type="subcellular location">
    <subcellularLocation>
        <location evidence="1">Membrane</location>
        <topology evidence="1">Multi-pass membrane protein</topology>
    </subcellularLocation>
</comment>
<evidence type="ECO:0000256" key="3">
    <source>
        <dbReference type="ARBA" id="ARBA00022989"/>
    </source>
</evidence>
<dbReference type="PANTHER" id="PTHR11662:SF285">
    <property type="entry name" value="HEXURONATE TRANSPORTER"/>
    <property type="match status" value="1"/>
</dbReference>
<feature type="transmembrane region" description="Helical" evidence="6">
    <location>
        <begin position="325"/>
        <end position="344"/>
    </location>
</feature>
<feature type="transmembrane region" description="Helical" evidence="6">
    <location>
        <begin position="73"/>
        <end position="93"/>
    </location>
</feature>
<dbReference type="PANTHER" id="PTHR11662">
    <property type="entry name" value="SOLUTE CARRIER FAMILY 17"/>
    <property type="match status" value="1"/>
</dbReference>
<dbReference type="CDD" id="cd17319">
    <property type="entry name" value="MFS_ExuT_GudP_like"/>
    <property type="match status" value="1"/>
</dbReference>
<organism evidence="8 9">
    <name type="scientific">Burkholderia gladioli</name>
    <name type="common">Pseudomonas marginata</name>
    <name type="synonym">Phytomonas marginata</name>
    <dbReference type="NCBI Taxonomy" id="28095"/>
    <lineage>
        <taxon>Bacteria</taxon>
        <taxon>Pseudomonadati</taxon>
        <taxon>Pseudomonadota</taxon>
        <taxon>Betaproteobacteria</taxon>
        <taxon>Burkholderiales</taxon>
        <taxon>Burkholderiaceae</taxon>
        <taxon>Burkholderia</taxon>
    </lineage>
</organism>
<dbReference type="Proteomes" id="UP000029590">
    <property type="component" value="Unassembled WGS sequence"/>
</dbReference>
<dbReference type="GO" id="GO:0015134">
    <property type="term" value="F:hexuronate transmembrane transporter activity"/>
    <property type="evidence" value="ECO:0007669"/>
    <property type="project" value="TreeGrafter"/>
</dbReference>
<evidence type="ECO:0000259" key="7">
    <source>
        <dbReference type="PROSITE" id="PS50850"/>
    </source>
</evidence>
<gene>
    <name evidence="8" type="ORF">DM48_6053</name>
</gene>
<dbReference type="AlphaFoldDB" id="A0AAW3EVJ6"/>
<feature type="transmembrane region" description="Helical" evidence="6">
    <location>
        <begin position="196"/>
        <end position="214"/>
    </location>
</feature>
<proteinExistence type="predicted"/>
<dbReference type="InterPro" id="IPR036259">
    <property type="entry name" value="MFS_trans_sf"/>
</dbReference>
<evidence type="ECO:0000256" key="4">
    <source>
        <dbReference type="ARBA" id="ARBA00023136"/>
    </source>
</evidence>
<keyword evidence="2 6" id="KW-0812">Transmembrane</keyword>
<dbReference type="SUPFAM" id="SSF103473">
    <property type="entry name" value="MFS general substrate transporter"/>
    <property type="match status" value="1"/>
</dbReference>
<evidence type="ECO:0000256" key="1">
    <source>
        <dbReference type="ARBA" id="ARBA00004141"/>
    </source>
</evidence>
<feature type="transmembrane region" description="Helical" evidence="6">
    <location>
        <begin position="136"/>
        <end position="156"/>
    </location>
</feature>
<dbReference type="EMBL" id="JPGG01000018">
    <property type="protein sequence ID" value="KGC10679.1"/>
    <property type="molecule type" value="Genomic_DNA"/>
</dbReference>
<dbReference type="Gene3D" id="1.20.1250.20">
    <property type="entry name" value="MFS general substrate transporter like domains"/>
    <property type="match status" value="2"/>
</dbReference>
<evidence type="ECO:0000256" key="5">
    <source>
        <dbReference type="SAM" id="MobiDB-lite"/>
    </source>
</evidence>
<dbReference type="InterPro" id="IPR011701">
    <property type="entry name" value="MFS"/>
</dbReference>
<evidence type="ECO:0000313" key="9">
    <source>
        <dbReference type="Proteomes" id="UP000029590"/>
    </source>
</evidence>
<feature type="region of interest" description="Disordered" evidence="5">
    <location>
        <begin position="1"/>
        <end position="29"/>
    </location>
</feature>
<evidence type="ECO:0000256" key="2">
    <source>
        <dbReference type="ARBA" id="ARBA00022692"/>
    </source>
</evidence>
<keyword evidence="3 6" id="KW-1133">Transmembrane helix</keyword>
<feature type="transmembrane region" description="Helical" evidence="6">
    <location>
        <begin position="168"/>
        <end position="190"/>
    </location>
</feature>
<feature type="transmembrane region" description="Helical" evidence="6">
    <location>
        <begin position="36"/>
        <end position="53"/>
    </location>
</feature>
<feature type="transmembrane region" description="Helical" evidence="6">
    <location>
        <begin position="384"/>
        <end position="404"/>
    </location>
</feature>